<feature type="active site" description="Proton acceptor" evidence="9">
    <location>
        <position position="58"/>
    </location>
</feature>
<dbReference type="GO" id="GO:0042744">
    <property type="term" value="P:hydrogen peroxide catabolic process"/>
    <property type="evidence" value="ECO:0007669"/>
    <property type="project" value="TreeGrafter"/>
</dbReference>
<feature type="binding site" evidence="10">
    <location>
        <position position="101"/>
    </location>
    <ligand>
        <name>Ca(2+)</name>
        <dbReference type="ChEBI" id="CHEBI:29108"/>
        <label>1</label>
    </ligand>
</feature>
<keyword evidence="3" id="KW-0349">Heme</keyword>
<dbReference type="GO" id="GO:0046872">
    <property type="term" value="F:metal ion binding"/>
    <property type="evidence" value="ECO:0007669"/>
    <property type="project" value="UniProtKB-UniRule"/>
</dbReference>
<keyword evidence="16" id="KW-1185">Reference proteome</keyword>
<dbReference type="InterPro" id="IPR010255">
    <property type="entry name" value="Haem_peroxidase_sf"/>
</dbReference>
<dbReference type="PANTHER" id="PTHR31356">
    <property type="entry name" value="THYLAKOID LUMENAL 29 KDA PROTEIN, CHLOROPLASTIC-RELATED"/>
    <property type="match status" value="1"/>
</dbReference>
<keyword evidence="5 13" id="KW-0560">Oxidoreductase</keyword>
<keyword evidence="4 10" id="KW-0479">Metal-binding</keyword>
<comment type="caution">
    <text evidence="15">The sequence shown here is derived from an EMBL/GenBank/DDBJ whole genome shotgun (WGS) entry which is preliminary data.</text>
</comment>
<dbReference type="GO" id="GO:0020037">
    <property type="term" value="F:heme binding"/>
    <property type="evidence" value="ECO:0007669"/>
    <property type="project" value="UniProtKB-UniRule"/>
</dbReference>
<dbReference type="SUPFAM" id="SSF48113">
    <property type="entry name" value="Heme-dependent peroxidases"/>
    <property type="match status" value="1"/>
</dbReference>
<evidence type="ECO:0000256" key="6">
    <source>
        <dbReference type="ARBA" id="ARBA00023004"/>
    </source>
</evidence>
<keyword evidence="10 13" id="KW-0106">Calcium</keyword>
<evidence type="ECO:0000256" key="9">
    <source>
        <dbReference type="PIRSR" id="PIRSR601621-1"/>
    </source>
</evidence>
<dbReference type="EMBL" id="LUGG01000011">
    <property type="protein sequence ID" value="OBZ71299.1"/>
    <property type="molecule type" value="Genomic_DNA"/>
</dbReference>
<keyword evidence="8" id="KW-0439">Lignin degradation</keyword>
<dbReference type="PROSITE" id="PS00436">
    <property type="entry name" value="PEROXIDASE_2"/>
    <property type="match status" value="1"/>
</dbReference>
<dbReference type="Pfam" id="PF00141">
    <property type="entry name" value="peroxidase"/>
    <property type="match status" value="1"/>
</dbReference>
<evidence type="ECO:0000259" key="14">
    <source>
        <dbReference type="Pfam" id="PF00141"/>
    </source>
</evidence>
<dbReference type="PANTHER" id="PTHR31356:SF66">
    <property type="entry name" value="CATALASE-PEROXIDASE"/>
    <property type="match status" value="1"/>
</dbReference>
<feature type="binding site" evidence="10">
    <location>
        <position position="97"/>
    </location>
    <ligand>
        <name>Ca(2+)</name>
        <dbReference type="ChEBI" id="CHEBI:29108"/>
        <label>1</label>
    </ligand>
</feature>
<dbReference type="InterPro" id="IPR019794">
    <property type="entry name" value="Peroxidases_AS"/>
</dbReference>
<evidence type="ECO:0000256" key="1">
    <source>
        <dbReference type="ARBA" id="ARBA00006089"/>
    </source>
</evidence>
<dbReference type="InterPro" id="IPR002016">
    <property type="entry name" value="Haem_peroxidase"/>
</dbReference>
<proteinExistence type="inferred from homology"/>
<name>A0A1C7M4L4_GRIFR</name>
<dbReference type="EC" id="1.11.1.-" evidence="13"/>
<organism evidence="15 16">
    <name type="scientific">Grifola frondosa</name>
    <name type="common">Maitake</name>
    <name type="synonym">Polyporus frondosus</name>
    <dbReference type="NCBI Taxonomy" id="5627"/>
    <lineage>
        <taxon>Eukaryota</taxon>
        <taxon>Fungi</taxon>
        <taxon>Dikarya</taxon>
        <taxon>Basidiomycota</taxon>
        <taxon>Agaricomycotina</taxon>
        <taxon>Agaricomycetes</taxon>
        <taxon>Polyporales</taxon>
        <taxon>Grifolaceae</taxon>
        <taxon>Grifola</taxon>
    </lineage>
</organism>
<keyword evidence="7" id="KW-0325">Glycoprotein</keyword>
<accession>A0A1C7M4L4</accession>
<protein>
    <recommendedName>
        <fullName evidence="13">Peroxidase</fullName>
        <ecNumber evidence="13">1.11.1.-</ecNumber>
    </recommendedName>
</protein>
<evidence type="ECO:0000256" key="10">
    <source>
        <dbReference type="PIRSR" id="PIRSR601621-2"/>
    </source>
</evidence>
<dbReference type="AlphaFoldDB" id="A0A1C7M4L4"/>
<keyword evidence="2 13" id="KW-0575">Peroxidase</keyword>
<evidence type="ECO:0000256" key="5">
    <source>
        <dbReference type="ARBA" id="ARBA00023002"/>
    </source>
</evidence>
<feature type="domain" description="Plant heme peroxidase family profile" evidence="14">
    <location>
        <begin position="45"/>
        <end position="196"/>
    </location>
</feature>
<dbReference type="Proteomes" id="UP000092993">
    <property type="component" value="Unassembled WGS sequence"/>
</dbReference>
<evidence type="ECO:0000313" key="16">
    <source>
        <dbReference type="Proteomes" id="UP000092993"/>
    </source>
</evidence>
<comment type="similarity">
    <text evidence="1 13">Belongs to the peroxidase family. Ligninase subfamily.</text>
</comment>
<dbReference type="STRING" id="5627.A0A1C7M4L4"/>
<dbReference type="InterPro" id="IPR001621">
    <property type="entry name" value="Ligninase"/>
</dbReference>
<dbReference type="GO" id="GO:0000302">
    <property type="term" value="P:response to reactive oxygen species"/>
    <property type="evidence" value="ECO:0007669"/>
    <property type="project" value="TreeGrafter"/>
</dbReference>
<evidence type="ECO:0000256" key="11">
    <source>
        <dbReference type="PIRSR" id="PIRSR601621-3"/>
    </source>
</evidence>
<keyword evidence="6" id="KW-0408">Iron</keyword>
<evidence type="ECO:0000256" key="12">
    <source>
        <dbReference type="PIRSR" id="PIRSR601621-4"/>
    </source>
</evidence>
<gene>
    <name evidence="15" type="primary">vpl1_3</name>
    <name evidence="15" type="ORF">A0H81_08395</name>
</gene>
<sequence length="356" mass="39077">MFNFTGAAIIPGDTTNIQASRTRQCHKWFNVLDDLQQNLFNGGQCNDLARQALRITFHDAIGYSLLRCSRRELTGNFSHCLTNMVLMSFLASLRGGGADGSLIKFASIELKSPANKGLETIVHALKHIADRHNVTYGDIIQFAGAVGFSNCPGSPRLAFYAGRPDAAAPAPPNLFPSPMDSAQKILTRMADAGFSAEIRSSSSGTLYFSAENHRSYHLRCAIRQHAKLFDTQFYLETLLKGTAYPGKSKYKSKGEAKSALSGQFRIASDAAIARHPLMRANGSHLLITRRACAQFVRLFIGHTKVADVGTATRLSCWKKLRRHRTVVSSGTVSSTAVKIRRHLKSPTCVHSHIFHS</sequence>
<evidence type="ECO:0000256" key="2">
    <source>
        <dbReference type="ARBA" id="ARBA00022559"/>
    </source>
</evidence>
<reference evidence="15 16" key="1">
    <citation type="submission" date="2016-03" db="EMBL/GenBank/DDBJ databases">
        <title>Whole genome sequencing of Grifola frondosa 9006-11.</title>
        <authorList>
            <person name="Min B."/>
            <person name="Park H."/>
            <person name="Kim J.-G."/>
            <person name="Cho H."/>
            <person name="Oh Y.-L."/>
            <person name="Kong W.-S."/>
            <person name="Choi I.-G."/>
        </authorList>
    </citation>
    <scope>NUCLEOTIDE SEQUENCE [LARGE SCALE GENOMIC DNA]</scope>
    <source>
        <strain evidence="15 16">9006-11</strain>
    </source>
</reference>
<evidence type="ECO:0000256" key="8">
    <source>
        <dbReference type="ARBA" id="ARBA00023185"/>
    </source>
</evidence>
<evidence type="ECO:0000313" key="15">
    <source>
        <dbReference type="EMBL" id="OBZ71299.1"/>
    </source>
</evidence>
<keyword evidence="12" id="KW-1015">Disulfide bond</keyword>
<dbReference type="GO" id="GO:0034599">
    <property type="term" value="P:cellular response to oxidative stress"/>
    <property type="evidence" value="ECO:0007669"/>
    <property type="project" value="InterPro"/>
</dbReference>
<evidence type="ECO:0000256" key="3">
    <source>
        <dbReference type="ARBA" id="ARBA00022617"/>
    </source>
</evidence>
<evidence type="ECO:0000256" key="13">
    <source>
        <dbReference type="RuleBase" id="RU363051"/>
    </source>
</evidence>
<comment type="cofactor">
    <cofactor evidence="10 13">
        <name>Ca(2+)</name>
        <dbReference type="ChEBI" id="CHEBI:29108"/>
    </cofactor>
    <text evidence="10 13">Binds 2 calcium ions per subunit.</text>
</comment>
<dbReference type="Gene3D" id="1.10.520.10">
    <property type="match status" value="1"/>
</dbReference>
<evidence type="ECO:0000256" key="7">
    <source>
        <dbReference type="ARBA" id="ARBA00023180"/>
    </source>
</evidence>
<dbReference type="OrthoDB" id="2113341at2759"/>
<dbReference type="InterPro" id="IPR044831">
    <property type="entry name" value="Ccp1-like"/>
</dbReference>
<feature type="binding site" evidence="10">
    <location>
        <position position="230"/>
    </location>
    <ligand>
        <name>Ca(2+)</name>
        <dbReference type="ChEBI" id="CHEBI:29108"/>
        <label>2</label>
    </ligand>
</feature>
<feature type="binding site" evidence="10">
    <location>
        <position position="59"/>
    </location>
    <ligand>
        <name>Ca(2+)</name>
        <dbReference type="ChEBI" id="CHEBI:29108"/>
        <label>1</label>
    </ligand>
</feature>
<feature type="binding site" evidence="10">
    <location>
        <position position="99"/>
    </location>
    <ligand>
        <name>Ca(2+)</name>
        <dbReference type="ChEBI" id="CHEBI:29108"/>
        <label>1</label>
    </ligand>
</feature>
<feature type="disulfide bond" evidence="12">
    <location>
        <begin position="45"/>
        <end position="151"/>
    </location>
</feature>
<dbReference type="PRINTS" id="PR00462">
    <property type="entry name" value="LIGNINASE"/>
</dbReference>
<evidence type="ECO:0000256" key="4">
    <source>
        <dbReference type="ARBA" id="ARBA00022723"/>
    </source>
</evidence>
<dbReference type="GO" id="GO:0046274">
    <property type="term" value="P:lignin catabolic process"/>
    <property type="evidence" value="ECO:0007669"/>
    <property type="project" value="UniProtKB-KW"/>
</dbReference>
<feature type="site" description="Transition state stabilizer" evidence="11">
    <location>
        <position position="54"/>
    </location>
</feature>
<dbReference type="GO" id="GO:0004601">
    <property type="term" value="F:peroxidase activity"/>
    <property type="evidence" value="ECO:0007669"/>
    <property type="project" value="UniProtKB-KW"/>
</dbReference>